<dbReference type="AlphaFoldDB" id="A0A2V1GN64"/>
<evidence type="ECO:0000256" key="2">
    <source>
        <dbReference type="ARBA" id="ARBA00009784"/>
    </source>
</evidence>
<feature type="transmembrane region" description="Helical" evidence="7">
    <location>
        <begin position="142"/>
        <end position="160"/>
    </location>
</feature>
<evidence type="ECO:0000313" key="8">
    <source>
        <dbReference type="EMBL" id="PVZ62970.1"/>
    </source>
</evidence>
<keyword evidence="9" id="KW-1185">Reference proteome</keyword>
<protein>
    <recommendedName>
        <fullName evidence="7">UPF0056 membrane protein</fullName>
    </recommendedName>
</protein>
<evidence type="ECO:0000256" key="4">
    <source>
        <dbReference type="ARBA" id="ARBA00022692"/>
    </source>
</evidence>
<name>A0A2V1GN64_9GAMM</name>
<keyword evidence="5 7" id="KW-1133">Transmembrane helix</keyword>
<dbReference type="GO" id="GO:0005886">
    <property type="term" value="C:plasma membrane"/>
    <property type="evidence" value="ECO:0007669"/>
    <property type="project" value="UniProtKB-SubCell"/>
</dbReference>
<keyword evidence="4 7" id="KW-0812">Transmembrane</keyword>
<comment type="similarity">
    <text evidence="2 7">Belongs to the UPF0056 (MarC) family.</text>
</comment>
<dbReference type="OrthoDB" id="21094at2"/>
<keyword evidence="6 7" id="KW-0472">Membrane</keyword>
<dbReference type="PANTHER" id="PTHR33508">
    <property type="entry name" value="UPF0056 MEMBRANE PROTEIN YHCE"/>
    <property type="match status" value="1"/>
</dbReference>
<evidence type="ECO:0000313" key="9">
    <source>
        <dbReference type="Proteomes" id="UP000244906"/>
    </source>
</evidence>
<accession>A0A2V1GN64</accession>
<organism evidence="8 9">
    <name type="scientific">Pelagibaculum spongiae</name>
    <dbReference type="NCBI Taxonomy" id="2080658"/>
    <lineage>
        <taxon>Bacteria</taxon>
        <taxon>Pseudomonadati</taxon>
        <taxon>Pseudomonadota</taxon>
        <taxon>Gammaproteobacteria</taxon>
        <taxon>Oceanospirillales</taxon>
        <taxon>Pelagibaculum</taxon>
    </lineage>
</organism>
<dbReference type="Proteomes" id="UP000244906">
    <property type="component" value="Unassembled WGS sequence"/>
</dbReference>
<evidence type="ECO:0000256" key="6">
    <source>
        <dbReference type="ARBA" id="ARBA00023136"/>
    </source>
</evidence>
<proteinExistence type="inferred from homology"/>
<comment type="caution">
    <text evidence="8">The sequence shown here is derived from an EMBL/GenBank/DDBJ whole genome shotgun (WGS) entry which is preliminary data.</text>
</comment>
<feature type="transmembrane region" description="Helical" evidence="7">
    <location>
        <begin position="175"/>
        <end position="195"/>
    </location>
</feature>
<evidence type="ECO:0000256" key="1">
    <source>
        <dbReference type="ARBA" id="ARBA00004651"/>
    </source>
</evidence>
<reference evidence="8 9" key="1">
    <citation type="submission" date="2018-04" db="EMBL/GenBank/DDBJ databases">
        <title>Thalassorhabdus spongiae gen. nov., sp. nov., isolated from a marine sponge in South-West Iceland.</title>
        <authorList>
            <person name="Knobloch S."/>
            <person name="Daussin A."/>
            <person name="Johannsson R."/>
            <person name="Marteinsson V.T."/>
        </authorList>
    </citation>
    <scope>NUCLEOTIDE SEQUENCE [LARGE SCALE GENOMIC DNA]</scope>
    <source>
        <strain evidence="8 9">Hp12</strain>
    </source>
</reference>
<sequence>MAELVQLFLKVFFILTPFFVLSVFISLTRDVSAHTQKILANRLAMAVLISCVVIFLTGRYIFEIFGITLDAFRIGAGSVLFLSAISMVNGGSGGPKRPGTDDGVINMAVVPLAMPVTVGPGVIGVLLVLGVEHVGLTEKLKVVAAIAMASAALWVILRLARTLGSRLGSQGMEVIARLTGLFVSAIAAQIIFTGVRNFMA</sequence>
<evidence type="ECO:0000256" key="5">
    <source>
        <dbReference type="ARBA" id="ARBA00022989"/>
    </source>
</evidence>
<feature type="transmembrane region" description="Helical" evidence="7">
    <location>
        <begin position="7"/>
        <end position="27"/>
    </location>
</feature>
<feature type="transmembrane region" description="Helical" evidence="7">
    <location>
        <begin position="74"/>
        <end position="92"/>
    </location>
</feature>
<gene>
    <name evidence="8" type="ORF">DC094_21630</name>
</gene>
<dbReference type="InterPro" id="IPR002771">
    <property type="entry name" value="Multi_antbiot-R_MarC"/>
</dbReference>
<dbReference type="NCBIfam" id="TIGR00427">
    <property type="entry name" value="NAAT family transporter"/>
    <property type="match status" value="1"/>
</dbReference>
<dbReference type="Pfam" id="PF01914">
    <property type="entry name" value="MarC"/>
    <property type="match status" value="1"/>
</dbReference>
<dbReference type="EMBL" id="QDDL01000017">
    <property type="protein sequence ID" value="PVZ62970.1"/>
    <property type="molecule type" value="Genomic_DNA"/>
</dbReference>
<feature type="transmembrane region" description="Helical" evidence="7">
    <location>
        <begin position="39"/>
        <end position="62"/>
    </location>
</feature>
<dbReference type="RefSeq" id="WP_116689207.1">
    <property type="nucleotide sequence ID" value="NZ_CAWNYD010000017.1"/>
</dbReference>
<evidence type="ECO:0000256" key="7">
    <source>
        <dbReference type="RuleBase" id="RU362048"/>
    </source>
</evidence>
<keyword evidence="3" id="KW-1003">Cell membrane</keyword>
<comment type="subcellular location">
    <subcellularLocation>
        <location evidence="1 7">Cell membrane</location>
        <topology evidence="1 7">Multi-pass membrane protein</topology>
    </subcellularLocation>
</comment>
<feature type="transmembrane region" description="Helical" evidence="7">
    <location>
        <begin position="104"/>
        <end position="130"/>
    </location>
</feature>
<dbReference type="PANTHER" id="PTHR33508:SF1">
    <property type="entry name" value="UPF0056 MEMBRANE PROTEIN YHCE"/>
    <property type="match status" value="1"/>
</dbReference>
<evidence type="ECO:0000256" key="3">
    <source>
        <dbReference type="ARBA" id="ARBA00022475"/>
    </source>
</evidence>